<dbReference type="VEuPathDB" id="FungiDB:BO71DRAFT_467507"/>
<evidence type="ECO:0000313" key="2">
    <source>
        <dbReference type="Proteomes" id="UP000247810"/>
    </source>
</evidence>
<dbReference type="OrthoDB" id="2851338at2759"/>
<dbReference type="EMBL" id="KZ826077">
    <property type="protein sequence ID" value="PYH88613.1"/>
    <property type="molecule type" value="Genomic_DNA"/>
</dbReference>
<organism evidence="1 2">
    <name type="scientific">Aspergillus ellipticus CBS 707.79</name>
    <dbReference type="NCBI Taxonomy" id="1448320"/>
    <lineage>
        <taxon>Eukaryota</taxon>
        <taxon>Fungi</taxon>
        <taxon>Dikarya</taxon>
        <taxon>Ascomycota</taxon>
        <taxon>Pezizomycotina</taxon>
        <taxon>Eurotiomycetes</taxon>
        <taxon>Eurotiomycetidae</taxon>
        <taxon>Eurotiales</taxon>
        <taxon>Aspergillaceae</taxon>
        <taxon>Aspergillus</taxon>
        <taxon>Aspergillus subgen. Circumdati</taxon>
    </lineage>
</organism>
<evidence type="ECO:0008006" key="3">
    <source>
        <dbReference type="Google" id="ProtNLM"/>
    </source>
</evidence>
<evidence type="ECO:0000313" key="1">
    <source>
        <dbReference type="EMBL" id="PYH88613.1"/>
    </source>
</evidence>
<dbReference type="AlphaFoldDB" id="A0A319DC42"/>
<name>A0A319DC42_9EURO</name>
<gene>
    <name evidence="1" type="ORF">BO71DRAFT_467507</name>
</gene>
<protein>
    <recommendedName>
        <fullName evidence="3">EthD domain-containing protein</fullName>
    </recommendedName>
</protein>
<dbReference type="Proteomes" id="UP000247810">
    <property type="component" value="Unassembled WGS sequence"/>
</dbReference>
<proteinExistence type="predicted"/>
<sequence length="221" mass="26129">MPDPQYWLYTASHVRDPRVKDEAYSQWYQDHHVPDVMRAGSISKGSFYKNLSPTSGFRWLAAYDCADLDVLKPQNVAKIPKKHECLGTDRSCLEFAEFDIKQFQEMFELKNDRNVKKIPDCDRYLMTCSFHCDDGEELRRRCVGNDMLSVFPQSTWIKVWSPLEHHDTYLGYMIAQALDELPTENLLWMEDQWRLNLIRKLGLEGQMLQTQMWKLLKCHEV</sequence>
<keyword evidence="2" id="KW-1185">Reference proteome</keyword>
<accession>A0A319DC42</accession>
<reference evidence="1 2" key="1">
    <citation type="submission" date="2018-02" db="EMBL/GenBank/DDBJ databases">
        <title>The genomes of Aspergillus section Nigri reveals drivers in fungal speciation.</title>
        <authorList>
            <consortium name="DOE Joint Genome Institute"/>
            <person name="Vesth T.C."/>
            <person name="Nybo J."/>
            <person name="Theobald S."/>
            <person name="Brandl J."/>
            <person name="Frisvad J.C."/>
            <person name="Nielsen K.F."/>
            <person name="Lyhne E.K."/>
            <person name="Kogle M.E."/>
            <person name="Kuo A."/>
            <person name="Riley R."/>
            <person name="Clum A."/>
            <person name="Nolan M."/>
            <person name="Lipzen A."/>
            <person name="Salamov A."/>
            <person name="Henrissat B."/>
            <person name="Wiebenga A."/>
            <person name="De vries R.P."/>
            <person name="Grigoriev I.V."/>
            <person name="Mortensen U.H."/>
            <person name="Andersen M.R."/>
            <person name="Baker S.E."/>
        </authorList>
    </citation>
    <scope>NUCLEOTIDE SEQUENCE [LARGE SCALE GENOMIC DNA]</scope>
    <source>
        <strain evidence="1 2">CBS 707.79</strain>
    </source>
</reference>